<dbReference type="InterPro" id="IPR029058">
    <property type="entry name" value="AB_hydrolase_fold"/>
</dbReference>
<protein>
    <submittedName>
        <fullName evidence="5 6">Venom carboxylesterase-6-like</fullName>
    </submittedName>
</protein>
<dbReference type="RefSeq" id="XP_030753383.1">
    <property type="nucleotide sequence ID" value="XM_030897523.1"/>
</dbReference>
<dbReference type="RefSeq" id="XP_030753381.1">
    <property type="nucleotide sequence ID" value="XM_030897521.1"/>
</dbReference>
<reference evidence="5 6" key="1">
    <citation type="submission" date="2025-04" db="UniProtKB">
        <authorList>
            <consortium name="RefSeq"/>
        </authorList>
    </citation>
    <scope>IDENTIFICATION</scope>
    <source>
        <tissue evidence="5 6">Gonads</tissue>
    </source>
</reference>
<evidence type="ECO:0000259" key="3">
    <source>
        <dbReference type="Pfam" id="PF00135"/>
    </source>
</evidence>
<dbReference type="Proteomes" id="UP000504635">
    <property type="component" value="Unplaced"/>
</dbReference>
<keyword evidence="2" id="KW-0732">Signal</keyword>
<evidence type="ECO:0000313" key="8">
    <source>
        <dbReference type="RefSeq" id="XP_030753385.1"/>
    </source>
</evidence>
<keyword evidence="1" id="KW-0325">Glycoprotein</keyword>
<organism evidence="4 6">
    <name type="scientific">Sitophilus oryzae</name>
    <name type="common">Rice weevil</name>
    <name type="synonym">Curculio oryzae</name>
    <dbReference type="NCBI Taxonomy" id="7048"/>
    <lineage>
        <taxon>Eukaryota</taxon>
        <taxon>Metazoa</taxon>
        <taxon>Ecdysozoa</taxon>
        <taxon>Arthropoda</taxon>
        <taxon>Hexapoda</taxon>
        <taxon>Insecta</taxon>
        <taxon>Pterygota</taxon>
        <taxon>Neoptera</taxon>
        <taxon>Endopterygota</taxon>
        <taxon>Coleoptera</taxon>
        <taxon>Polyphaga</taxon>
        <taxon>Cucujiformia</taxon>
        <taxon>Curculionidae</taxon>
        <taxon>Dryophthorinae</taxon>
        <taxon>Sitophilus</taxon>
    </lineage>
</organism>
<dbReference type="Gene3D" id="3.40.50.1820">
    <property type="entry name" value="alpha/beta hydrolase"/>
    <property type="match status" value="1"/>
</dbReference>
<feature type="chain" id="PRO_5044642857" evidence="2">
    <location>
        <begin position="17"/>
        <end position="614"/>
    </location>
</feature>
<proteinExistence type="predicted"/>
<dbReference type="PANTHER" id="PTHR11559">
    <property type="entry name" value="CARBOXYLESTERASE"/>
    <property type="match status" value="1"/>
</dbReference>
<dbReference type="GeneID" id="115880324"/>
<evidence type="ECO:0000313" key="6">
    <source>
        <dbReference type="RefSeq" id="XP_030753382.1"/>
    </source>
</evidence>
<dbReference type="CTD" id="115880324"/>
<dbReference type="RefSeq" id="XP_030753382.1">
    <property type="nucleotide sequence ID" value="XM_030897522.1"/>
</dbReference>
<feature type="signal peptide" evidence="2">
    <location>
        <begin position="1"/>
        <end position="16"/>
    </location>
</feature>
<name>A0A6J2XPT1_SITOR</name>
<dbReference type="AlphaFoldDB" id="A0A6J2XPT1"/>
<dbReference type="InterPro" id="IPR002018">
    <property type="entry name" value="CarbesteraseB"/>
</dbReference>
<evidence type="ECO:0000313" key="7">
    <source>
        <dbReference type="RefSeq" id="XP_030753383.1"/>
    </source>
</evidence>
<dbReference type="OrthoDB" id="19653at2759"/>
<dbReference type="RefSeq" id="XP_030753385.1">
    <property type="nucleotide sequence ID" value="XM_030897525.1"/>
</dbReference>
<evidence type="ECO:0000313" key="4">
    <source>
        <dbReference type="Proteomes" id="UP000504635"/>
    </source>
</evidence>
<evidence type="ECO:0000313" key="5">
    <source>
        <dbReference type="RefSeq" id="XP_030753381.1"/>
    </source>
</evidence>
<dbReference type="Pfam" id="PF00135">
    <property type="entry name" value="COesterase"/>
    <property type="match status" value="1"/>
</dbReference>
<dbReference type="PROSITE" id="PS00941">
    <property type="entry name" value="CARBOXYLESTERASE_B_2"/>
    <property type="match status" value="1"/>
</dbReference>
<gene>
    <name evidence="5 6 7 8" type="primary">LOC115880324</name>
</gene>
<evidence type="ECO:0000256" key="1">
    <source>
        <dbReference type="ARBA" id="ARBA00023180"/>
    </source>
</evidence>
<evidence type="ECO:0000256" key="2">
    <source>
        <dbReference type="SAM" id="SignalP"/>
    </source>
</evidence>
<dbReference type="KEGG" id="soy:115880324"/>
<keyword evidence="4" id="KW-1185">Reference proteome</keyword>
<sequence>MIFQILFLMLLPKALSYTCTLPYSGHPAYCLPSVRIDSGLIVGNYQFSRTGKIYNAFTSIPYAKPPVGHLRFAAPEEPDPWAYFLLATGKAPLCIQRNYLFSDKPVIEGQEDCLYLNVYVPNIHNDINSGNMYKNNNVDALKPVLVYIHWGGFIAGSGNEDYFDPSYFMDKNIVLVTFNYRLGPFGFLTTLDDEAPGNYALKDQVLALKWVQKNIGSFNGDKDRVTIAGQSAGAGSTHLHMLSPASKGLFHQAISQSGNALAAWAFLNSEAQKTVTGYQASFVGCGNSTTPTRQLVNCLRTVSASDILQSQDYFKTFYADPLVIFTSAIETRSARNPNPFLTKPPVEYLVDGTFQKVPWMTGLVKNEGDIKAQGLIRNSKIRKDLNANFQNILSNSLLALSLSTQDVEGLYKNISQFYFDSGNTINANNPDSVQGLVDVYTDRVFSYALYQSLYLQSLQGHYPVYMYSFEYEGEFTYGDYFAGSATEQICFDWGASHCDDMLYLFKTPALFPNLTSQNDIALSNKMVDLWTNFVTYGNPNPAQHSVLPPDVDWRPLYINRSTYREMGDRITFLNITGSFGYGFKFAIASGFFKERTKFWIDSDIYENRYTNNGQ</sequence>
<feature type="domain" description="Carboxylesterase type B" evidence="3">
    <location>
        <begin position="32"/>
        <end position="567"/>
    </location>
</feature>
<dbReference type="SUPFAM" id="SSF53474">
    <property type="entry name" value="alpha/beta-Hydrolases"/>
    <property type="match status" value="1"/>
</dbReference>
<dbReference type="InterPro" id="IPR050309">
    <property type="entry name" value="Type-B_Carboxylest/Lipase"/>
</dbReference>
<accession>A0A6J2XPT1</accession>
<dbReference type="InterPro" id="IPR019819">
    <property type="entry name" value="Carboxylesterase_B_CS"/>
</dbReference>